<dbReference type="AlphaFoldDB" id="A0A8S1WPW0"/>
<accession>A0A8S1WPW0</accession>
<keyword evidence="2" id="KW-1185">Reference proteome</keyword>
<reference evidence="1" key="1">
    <citation type="submission" date="2021-01" db="EMBL/GenBank/DDBJ databases">
        <authorList>
            <consortium name="Genoscope - CEA"/>
            <person name="William W."/>
        </authorList>
    </citation>
    <scope>NUCLEOTIDE SEQUENCE</scope>
</reference>
<organism evidence="1 2">
    <name type="scientific">Paramecium pentaurelia</name>
    <dbReference type="NCBI Taxonomy" id="43138"/>
    <lineage>
        <taxon>Eukaryota</taxon>
        <taxon>Sar</taxon>
        <taxon>Alveolata</taxon>
        <taxon>Ciliophora</taxon>
        <taxon>Intramacronucleata</taxon>
        <taxon>Oligohymenophorea</taxon>
        <taxon>Peniculida</taxon>
        <taxon>Parameciidae</taxon>
        <taxon>Paramecium</taxon>
    </lineage>
</organism>
<gene>
    <name evidence="1" type="ORF">PPENT_87.1.T0980163</name>
</gene>
<dbReference type="OrthoDB" id="309478at2759"/>
<comment type="caution">
    <text evidence="1">The sequence shown here is derived from an EMBL/GenBank/DDBJ whole genome shotgun (WGS) entry which is preliminary data.</text>
</comment>
<sequence length="101" mass="11996">MRTKTRNNFEQNVGLIINMLFQRADEFASRFIGNHQVPQEHYSIIRLIYRILLLPENCLGCLRFSKHQLEQYIIVLDTSNNVNHPLLEKALQKLKNILNYQ</sequence>
<evidence type="ECO:0000313" key="1">
    <source>
        <dbReference type="EMBL" id="CAD8191262.1"/>
    </source>
</evidence>
<dbReference type="EMBL" id="CAJJDO010000098">
    <property type="protein sequence ID" value="CAD8191262.1"/>
    <property type="molecule type" value="Genomic_DNA"/>
</dbReference>
<proteinExistence type="predicted"/>
<evidence type="ECO:0000313" key="2">
    <source>
        <dbReference type="Proteomes" id="UP000689195"/>
    </source>
</evidence>
<dbReference type="Proteomes" id="UP000689195">
    <property type="component" value="Unassembled WGS sequence"/>
</dbReference>
<protein>
    <submittedName>
        <fullName evidence="1">Uncharacterized protein</fullName>
    </submittedName>
</protein>
<name>A0A8S1WPW0_9CILI</name>